<gene>
    <name evidence="4" type="ORF">IAG44_41210</name>
</gene>
<evidence type="ECO:0000259" key="2">
    <source>
        <dbReference type="Pfam" id="PF00931"/>
    </source>
</evidence>
<dbReference type="InterPro" id="IPR002182">
    <property type="entry name" value="NB-ARC"/>
</dbReference>
<dbReference type="Gene3D" id="3.40.50.300">
    <property type="entry name" value="P-loop containing nucleotide triphosphate hydrolases"/>
    <property type="match status" value="1"/>
</dbReference>
<evidence type="ECO:0000313" key="4">
    <source>
        <dbReference type="EMBL" id="QNP75200.1"/>
    </source>
</evidence>
<keyword evidence="5" id="KW-1185">Reference proteome</keyword>
<evidence type="ECO:0000313" key="5">
    <source>
        <dbReference type="Proteomes" id="UP000516052"/>
    </source>
</evidence>
<dbReference type="NCBIfam" id="NF040586">
    <property type="entry name" value="FxSxx_TPR"/>
    <property type="match status" value="1"/>
</dbReference>
<feature type="region of interest" description="Disordered" evidence="1">
    <location>
        <begin position="1"/>
        <end position="24"/>
    </location>
</feature>
<dbReference type="GO" id="GO:0043531">
    <property type="term" value="F:ADP binding"/>
    <property type="evidence" value="ECO:0007669"/>
    <property type="project" value="InterPro"/>
</dbReference>
<dbReference type="InterPro" id="IPR027417">
    <property type="entry name" value="P-loop_NTPase"/>
</dbReference>
<dbReference type="Pfam" id="PF00931">
    <property type="entry name" value="NB-ARC"/>
    <property type="match status" value="1"/>
</dbReference>
<dbReference type="PANTHER" id="PTHR46082">
    <property type="entry name" value="ATP/GTP-BINDING PROTEIN-RELATED"/>
    <property type="match status" value="1"/>
</dbReference>
<dbReference type="RefSeq" id="WP_187752121.1">
    <property type="nucleotide sequence ID" value="NZ_CP060828.1"/>
</dbReference>
<accession>A0A7H0IQY4</accession>
<dbReference type="InterPro" id="IPR011990">
    <property type="entry name" value="TPR-like_helical_dom_sf"/>
</dbReference>
<dbReference type="PANTHER" id="PTHR46082:SF6">
    <property type="entry name" value="AAA+ ATPASE DOMAIN-CONTAINING PROTEIN-RELATED"/>
    <property type="match status" value="1"/>
</dbReference>
<dbReference type="KEGG" id="sroi:IAG44_41210"/>
<evidence type="ECO:0000259" key="3">
    <source>
        <dbReference type="Pfam" id="PF25000"/>
    </source>
</evidence>
<dbReference type="SUPFAM" id="SSF52540">
    <property type="entry name" value="P-loop containing nucleoside triphosphate hydrolases"/>
    <property type="match status" value="1"/>
</dbReference>
<evidence type="ECO:0000256" key="1">
    <source>
        <dbReference type="SAM" id="MobiDB-lite"/>
    </source>
</evidence>
<dbReference type="EMBL" id="CP060828">
    <property type="protein sequence ID" value="QNP75200.1"/>
    <property type="molecule type" value="Genomic_DNA"/>
</dbReference>
<dbReference type="Pfam" id="PF25000">
    <property type="entry name" value="DUF7779"/>
    <property type="match status" value="1"/>
</dbReference>
<dbReference type="SUPFAM" id="SSF48452">
    <property type="entry name" value="TPR-like"/>
    <property type="match status" value="3"/>
</dbReference>
<feature type="domain" description="DUF7779" evidence="3">
    <location>
        <begin position="266"/>
        <end position="355"/>
    </location>
</feature>
<sequence length="849" mass="93711">MAASDRSQRAPHGSSPAVWENVPPRNPNFIGREALLADLAARLTDSRSPTAVLPEAMYGLGGIGKSQLAIEYVYRHQADYDLVCWIPSERTPGIVNTLSHLAGRLGVGESGDAAATVSQALDALRRGIPYTRWLLVFDNAENAQTLAPFLPNARHGAVLITSRNPQWEDIAGCVEVDVFSRAESVALLNKRGPALTPEDADLLAEALGDLPLAIEQAAAWRAQTGMTAREYLRLFDEKRSDLLFEGAPNLYQESVATAWNVSLDRIEETNPEALHLLQVCAYLAPEPIPRSLFSGAHRGAITRELDVALADPMRLGRAVREIKRFSLARIDPRNNSLQMHRLVQLVLLQRMTPHEQERMRLGAQSLLASADPRDPESNAQWYRYSELYPHVVASDAIHSADPWVRDLVHNTARYLQRFGDHDSALDFTREAHHAATELFGAEDEKTLQLAFWLGWILFSMGRYQEAADINRATLDVHERALPPGPTRAAQTNESHLDAIGAVAADLRVKGDFTQALELSRRVFETATEAFGEDDACTLNAAHNLGVALRLVGRFQEAYELDRTTWELKQTLLGAEHEQTLLTRVGLTIDERELGLYRHARNRQEEVVSQYLRHLREDNAAVLHARRVLAVARRKAGDHEAALELSEQVLGVMEERFGPTHPDTIAATLGLSVDLRYTGRLERARELAEASLAHYRRIFGDHHPHTVSAQANLAITSRLDDLCETAHTLDRAAYTTLLAALGERHPLTLVVATNLASDLAALGRHEEALALGARTHALSAGLLGEAHPSTLSLAANQALDLTALGRHDEAAALHDQVVHEMRDRLGPDHPATTALTDRDRANCFIDPLPL</sequence>
<dbReference type="Proteomes" id="UP000516052">
    <property type="component" value="Chromosome"/>
</dbReference>
<proteinExistence type="predicted"/>
<dbReference type="Pfam" id="PF13424">
    <property type="entry name" value="TPR_12"/>
    <property type="match status" value="4"/>
</dbReference>
<organism evidence="4 5">
    <name type="scientific">Streptomyces roseirectus</name>
    <dbReference type="NCBI Taxonomy" id="2768066"/>
    <lineage>
        <taxon>Bacteria</taxon>
        <taxon>Bacillati</taxon>
        <taxon>Actinomycetota</taxon>
        <taxon>Actinomycetes</taxon>
        <taxon>Kitasatosporales</taxon>
        <taxon>Streptomycetaceae</taxon>
        <taxon>Streptomyces</taxon>
    </lineage>
</organism>
<dbReference type="InterPro" id="IPR056681">
    <property type="entry name" value="DUF7779"/>
</dbReference>
<feature type="domain" description="NB-ARC" evidence="2">
    <location>
        <begin position="36"/>
        <end position="190"/>
    </location>
</feature>
<dbReference type="InterPro" id="IPR053137">
    <property type="entry name" value="NLR-like"/>
</dbReference>
<protein>
    <submittedName>
        <fullName evidence="4">Tetratricopeptide repeat protein</fullName>
    </submittedName>
</protein>
<name>A0A7H0IQY4_9ACTN</name>
<dbReference type="AlphaFoldDB" id="A0A7H0IQY4"/>
<dbReference type="Gene3D" id="1.25.40.10">
    <property type="entry name" value="Tetratricopeptide repeat domain"/>
    <property type="match status" value="3"/>
</dbReference>
<reference evidence="4 5" key="1">
    <citation type="submission" date="2020-08" db="EMBL/GenBank/DDBJ databases">
        <title>A novel species.</title>
        <authorList>
            <person name="Gao J."/>
        </authorList>
    </citation>
    <scope>NUCLEOTIDE SEQUENCE [LARGE SCALE GENOMIC DNA]</scope>
    <source>
        <strain evidence="4 5">CRXT-G-22</strain>
    </source>
</reference>